<sequence length="653" mass="74491">MSAPYRDELRFLYADATEILNNRKEFEIPQQLGSISLHHANIRSKISALDLELDTVSEILKDISSAHDRWMSVRSAMTGAERLADNPLYDVFVLEIPYISSLNELRNYSRRLRVAKSKLVEALPDPSKATDTLFHLPKLSLPKFSGKCVEFTSFWNAFRVGVHELTNISDSIKFNYLKECLEGPPLLLIKSLPLTEASYHEAIRLIKENYGNVNEINRTLHHSIRKLPVVHSKNGPENLCAELRSFVDQFEAIYLQMLEQQFDVNTLPVQMELESKLPPQILEEVFEAKEGLGGEWNTDRLRTTLKLILKRKEGIKALNDQKKELHEQISPSYTPKPFRSNRPISPSNTPQTSLTFSISQPNNKPGTIKFPCIFCNQPDHVSHHCPNYNTIYTRKSRLYEKNLCLKCYRPDHIARFCQNPLICTHCHSPHPIALCPNLFCPQINQHHIDYSNEENNRSQQQEIPQQHISNFCSQMIPDPPTPTIPIPLSLLKFPEDFKIPTYHNNLPETKIELLPLNEVNSELKSLPIPDEPQSIPRLIRNCNQISQLPSPDPRTNSHELTIPLDRKLRNNNKINSRHTPSKAMKIIKINRSKPGISVPTDEVPSQTIQNESPGPPGDVPSVKACPSSLQQKLITLVQPPLLPTTNKSQKEPH</sequence>
<feature type="region of interest" description="Disordered" evidence="1">
    <location>
        <begin position="326"/>
        <end position="360"/>
    </location>
</feature>
<feature type="region of interest" description="Disordered" evidence="1">
    <location>
        <begin position="591"/>
        <end position="624"/>
    </location>
</feature>
<proteinExistence type="predicted"/>
<dbReference type="AlphaFoldDB" id="A0A6V7Y2S5"/>
<dbReference type="SMART" id="SM00343">
    <property type="entry name" value="ZnF_C2HC"/>
    <property type="match status" value="2"/>
</dbReference>
<dbReference type="Gene3D" id="4.10.60.10">
    <property type="entry name" value="Zinc finger, CCHC-type"/>
    <property type="match status" value="1"/>
</dbReference>
<protein>
    <recommendedName>
        <fullName evidence="2">CCHC-type domain-containing protein</fullName>
    </recommendedName>
</protein>
<feature type="domain" description="CCHC-type" evidence="2">
    <location>
        <begin position="371"/>
        <end position="387"/>
    </location>
</feature>
<dbReference type="OrthoDB" id="5864015at2759"/>
<evidence type="ECO:0000259" key="2">
    <source>
        <dbReference type="SMART" id="SM00343"/>
    </source>
</evidence>
<evidence type="ECO:0000256" key="1">
    <source>
        <dbReference type="SAM" id="MobiDB-lite"/>
    </source>
</evidence>
<reference evidence="3 4" key="1">
    <citation type="submission" date="2020-08" db="EMBL/GenBank/DDBJ databases">
        <authorList>
            <person name="Koutsovoulos G."/>
            <person name="Danchin GJ E."/>
        </authorList>
    </citation>
    <scope>NUCLEOTIDE SEQUENCE [LARGE SCALE GENOMIC DNA]</scope>
</reference>
<feature type="compositionally biased region" description="Polar residues" evidence="1">
    <location>
        <begin position="342"/>
        <end position="360"/>
    </location>
</feature>
<gene>
    <name evidence="3" type="ORF">MENT_LOCUS59682</name>
</gene>
<dbReference type="EMBL" id="CAJEWN010002933">
    <property type="protein sequence ID" value="CAD2205838.1"/>
    <property type="molecule type" value="Genomic_DNA"/>
</dbReference>
<dbReference type="Pfam" id="PF03564">
    <property type="entry name" value="DUF1759"/>
    <property type="match status" value="1"/>
</dbReference>
<evidence type="ECO:0000313" key="3">
    <source>
        <dbReference type="EMBL" id="CAD2205838.1"/>
    </source>
</evidence>
<accession>A0A6V7Y2S5</accession>
<organism evidence="3 4">
    <name type="scientific">Meloidogyne enterolobii</name>
    <name type="common">Root-knot nematode worm</name>
    <name type="synonym">Meloidogyne mayaguensis</name>
    <dbReference type="NCBI Taxonomy" id="390850"/>
    <lineage>
        <taxon>Eukaryota</taxon>
        <taxon>Metazoa</taxon>
        <taxon>Ecdysozoa</taxon>
        <taxon>Nematoda</taxon>
        <taxon>Chromadorea</taxon>
        <taxon>Rhabditida</taxon>
        <taxon>Tylenchina</taxon>
        <taxon>Tylenchomorpha</taxon>
        <taxon>Tylenchoidea</taxon>
        <taxon>Meloidogynidae</taxon>
        <taxon>Meloidogyninae</taxon>
        <taxon>Meloidogyne</taxon>
    </lineage>
</organism>
<dbReference type="InterPro" id="IPR005312">
    <property type="entry name" value="DUF1759"/>
</dbReference>
<dbReference type="GO" id="GO:0003676">
    <property type="term" value="F:nucleic acid binding"/>
    <property type="evidence" value="ECO:0007669"/>
    <property type="project" value="InterPro"/>
</dbReference>
<dbReference type="PANTHER" id="PTHR47331">
    <property type="entry name" value="PHD-TYPE DOMAIN-CONTAINING PROTEIN"/>
    <property type="match status" value="1"/>
</dbReference>
<dbReference type="PANTHER" id="PTHR47331:SF5">
    <property type="entry name" value="RIBONUCLEASE H"/>
    <property type="match status" value="1"/>
</dbReference>
<feature type="domain" description="CCHC-type" evidence="2">
    <location>
        <begin position="403"/>
        <end position="419"/>
    </location>
</feature>
<dbReference type="InterPro" id="IPR001878">
    <property type="entry name" value="Znf_CCHC"/>
</dbReference>
<name>A0A6V7Y2S5_MELEN</name>
<evidence type="ECO:0000313" key="4">
    <source>
        <dbReference type="Proteomes" id="UP000580250"/>
    </source>
</evidence>
<dbReference type="Proteomes" id="UP000580250">
    <property type="component" value="Unassembled WGS sequence"/>
</dbReference>
<dbReference type="GO" id="GO:0008270">
    <property type="term" value="F:zinc ion binding"/>
    <property type="evidence" value="ECO:0007669"/>
    <property type="project" value="InterPro"/>
</dbReference>
<feature type="compositionally biased region" description="Polar residues" evidence="1">
    <location>
        <begin position="603"/>
        <end position="612"/>
    </location>
</feature>
<comment type="caution">
    <text evidence="3">The sequence shown here is derived from an EMBL/GenBank/DDBJ whole genome shotgun (WGS) entry which is preliminary data.</text>
</comment>